<keyword evidence="4" id="KW-1185">Reference proteome</keyword>
<feature type="transmembrane region" description="Helical" evidence="1">
    <location>
        <begin position="85"/>
        <end position="106"/>
    </location>
</feature>
<reference evidence="3 4" key="1">
    <citation type="submission" date="2024-04" db="EMBL/GenBank/DDBJ databases">
        <title>Aurantiacibacter sp. DGU6 16S ribosomal RNA gene Genome sequencing and assembly.</title>
        <authorList>
            <person name="Park S."/>
        </authorList>
    </citation>
    <scope>NUCLEOTIDE SEQUENCE [LARGE SCALE GENOMIC DNA]</scope>
    <source>
        <strain evidence="3 4">DGU6</strain>
    </source>
</reference>
<comment type="caution">
    <text evidence="3">The sequence shown here is derived from an EMBL/GenBank/DDBJ whole genome shotgun (WGS) entry which is preliminary data.</text>
</comment>
<keyword evidence="1" id="KW-0472">Membrane</keyword>
<evidence type="ECO:0000256" key="1">
    <source>
        <dbReference type="SAM" id="Phobius"/>
    </source>
</evidence>
<accession>A0ABU9ICB6</accession>
<dbReference type="RefSeq" id="WP_341672243.1">
    <property type="nucleotide sequence ID" value="NZ_JBBYHV010000001.1"/>
</dbReference>
<keyword evidence="1" id="KW-0812">Transmembrane</keyword>
<proteinExistence type="predicted"/>
<dbReference type="InterPro" id="IPR007621">
    <property type="entry name" value="TPM_dom"/>
</dbReference>
<dbReference type="Gene3D" id="3.10.310.50">
    <property type="match status" value="1"/>
</dbReference>
<organism evidence="3 4">
    <name type="scientific">Aurantiacibacter gilvus</name>
    <dbReference type="NCBI Taxonomy" id="3139141"/>
    <lineage>
        <taxon>Bacteria</taxon>
        <taxon>Pseudomonadati</taxon>
        <taxon>Pseudomonadota</taxon>
        <taxon>Alphaproteobacteria</taxon>
        <taxon>Sphingomonadales</taxon>
        <taxon>Erythrobacteraceae</taxon>
        <taxon>Aurantiacibacter</taxon>
    </lineage>
</organism>
<protein>
    <recommendedName>
        <fullName evidence="2">TPM domain-containing protein</fullName>
    </recommendedName>
</protein>
<dbReference type="Proteomes" id="UP001497045">
    <property type="component" value="Unassembled WGS sequence"/>
</dbReference>
<gene>
    <name evidence="3" type="ORF">AAEO60_03420</name>
</gene>
<evidence type="ECO:0000313" key="4">
    <source>
        <dbReference type="Proteomes" id="UP001497045"/>
    </source>
</evidence>
<name>A0ABU9ICB6_9SPHN</name>
<evidence type="ECO:0000313" key="3">
    <source>
        <dbReference type="EMBL" id="MEL1249714.1"/>
    </source>
</evidence>
<dbReference type="PANTHER" id="PTHR30373">
    <property type="entry name" value="UPF0603 PROTEIN YGCG"/>
    <property type="match status" value="1"/>
</dbReference>
<keyword evidence="1" id="KW-1133">Transmembrane helix</keyword>
<dbReference type="PANTHER" id="PTHR30373:SF8">
    <property type="entry name" value="BLL7265 PROTEIN"/>
    <property type="match status" value="1"/>
</dbReference>
<evidence type="ECO:0000259" key="2">
    <source>
        <dbReference type="Pfam" id="PF04536"/>
    </source>
</evidence>
<sequence>MPILNEAQHKIVSDAVAEAELSTSGEIVPVIAEMSDGYSDVALVWAAVASFTAMSVLVAFPDFAMSKWDLLFGGGWSDDWTMGQFASLVVGLGLLKFVGVWLFLLIPKLRFWLTPGPVKRLRVRARAIKHFKVGAERRTHGRTGVLLYVSMREHRAEIVADEAIAELVEPEVWGEAMADMLEEIRKDCIAEGIAAGVRDVGKVLAPHFPRAADDQNELPDRLIEL</sequence>
<feature type="domain" description="TPM" evidence="2">
    <location>
        <begin position="140"/>
        <end position="202"/>
    </location>
</feature>
<dbReference type="EMBL" id="JBBYHV010000001">
    <property type="protein sequence ID" value="MEL1249714.1"/>
    <property type="molecule type" value="Genomic_DNA"/>
</dbReference>
<feature type="transmembrane region" description="Helical" evidence="1">
    <location>
        <begin position="42"/>
        <end position="65"/>
    </location>
</feature>
<dbReference type="Pfam" id="PF04536">
    <property type="entry name" value="TPM_phosphatase"/>
    <property type="match status" value="1"/>
</dbReference>